<keyword evidence="1" id="KW-0812">Transmembrane</keyword>
<gene>
    <name evidence="2" type="ORF">GRI91_04775</name>
</gene>
<reference evidence="2 3" key="1">
    <citation type="submission" date="2019-12" db="EMBL/GenBank/DDBJ databases">
        <title>Genomic-based taxomic classification of the family Erythrobacteraceae.</title>
        <authorList>
            <person name="Xu L."/>
        </authorList>
    </citation>
    <scope>NUCLEOTIDE SEQUENCE [LARGE SCALE GENOMIC DNA]</scope>
    <source>
        <strain evidence="2 3">LMG 29518</strain>
    </source>
</reference>
<feature type="transmembrane region" description="Helical" evidence="1">
    <location>
        <begin position="61"/>
        <end position="79"/>
    </location>
</feature>
<evidence type="ECO:0008006" key="4">
    <source>
        <dbReference type="Google" id="ProtNLM"/>
    </source>
</evidence>
<dbReference type="OrthoDB" id="8478645at2"/>
<dbReference type="EMBL" id="WTYT01000002">
    <property type="protein sequence ID" value="MXO65059.1"/>
    <property type="molecule type" value="Genomic_DNA"/>
</dbReference>
<accession>A0A6I4T412</accession>
<evidence type="ECO:0000313" key="2">
    <source>
        <dbReference type="EMBL" id="MXO65059.1"/>
    </source>
</evidence>
<dbReference type="Proteomes" id="UP000438476">
    <property type="component" value="Unassembled WGS sequence"/>
</dbReference>
<dbReference type="AlphaFoldDB" id="A0A6I4T412"/>
<keyword evidence="1" id="KW-0472">Membrane</keyword>
<keyword evidence="3" id="KW-1185">Reference proteome</keyword>
<organism evidence="2 3">
    <name type="scientific">Altericroceibacterium endophyticum</name>
    <dbReference type="NCBI Taxonomy" id="1808508"/>
    <lineage>
        <taxon>Bacteria</taxon>
        <taxon>Pseudomonadati</taxon>
        <taxon>Pseudomonadota</taxon>
        <taxon>Alphaproteobacteria</taxon>
        <taxon>Sphingomonadales</taxon>
        <taxon>Erythrobacteraceae</taxon>
        <taxon>Altericroceibacterium</taxon>
    </lineage>
</organism>
<dbReference type="RefSeq" id="WP_160735498.1">
    <property type="nucleotide sequence ID" value="NZ_WTYT01000002.1"/>
</dbReference>
<name>A0A6I4T412_9SPHN</name>
<protein>
    <recommendedName>
        <fullName evidence="4">DUF4129 domain-containing protein</fullName>
    </recommendedName>
</protein>
<sequence>MSSFTQDWEAVRANAETQFAPVQLPEKATPPGWLERALAWLSDFLSPVGKAIGLSWPVTRWILLGLAIAVLLFVLWKLVGPMLLQARQSSEDAEEEAWSPQQNQAQALLQDADALAAEGQYEAAIHLLLQRSVDDISRFRPDVIEPSSTAREIATLPILSDKARTAFRVIASRVERSLFALHDLSAEDWTLAREAYADFALSSRAQSA</sequence>
<keyword evidence="1" id="KW-1133">Transmembrane helix</keyword>
<comment type="caution">
    <text evidence="2">The sequence shown here is derived from an EMBL/GenBank/DDBJ whole genome shotgun (WGS) entry which is preliminary data.</text>
</comment>
<proteinExistence type="predicted"/>
<evidence type="ECO:0000313" key="3">
    <source>
        <dbReference type="Proteomes" id="UP000438476"/>
    </source>
</evidence>
<evidence type="ECO:0000256" key="1">
    <source>
        <dbReference type="SAM" id="Phobius"/>
    </source>
</evidence>